<dbReference type="EMBL" id="AOMB01000038">
    <property type="protein sequence ID" value="EMA36825.1"/>
    <property type="molecule type" value="Genomic_DNA"/>
</dbReference>
<dbReference type="InterPro" id="IPR006016">
    <property type="entry name" value="UspA"/>
</dbReference>
<sequence length="150" mass="16910">MNDYQTILFPTDGSDSSNRAIEYGLDRIVEPETVVHVLYVVRPFQSLLHDPQSSEQRSALERTEVDLQEAAEVAIEEFVDRVQRKDETGIEIEHAIRHGIIPEEIVQYAADQDVELIVMGRSGHTVLDRFTLGSVTERVLRAIGTPVLVI</sequence>
<dbReference type="AlphaFoldDB" id="M0LXJ4"/>
<dbReference type="PANTHER" id="PTHR46268">
    <property type="entry name" value="STRESS RESPONSE PROTEIN NHAX"/>
    <property type="match status" value="1"/>
</dbReference>
<dbReference type="Pfam" id="PF00582">
    <property type="entry name" value="Usp"/>
    <property type="match status" value="1"/>
</dbReference>
<comment type="similarity">
    <text evidence="1">Belongs to the universal stress protein A family.</text>
</comment>
<dbReference type="Gene3D" id="3.40.50.620">
    <property type="entry name" value="HUPs"/>
    <property type="match status" value="1"/>
</dbReference>
<dbReference type="InterPro" id="IPR006015">
    <property type="entry name" value="Universal_stress_UspA"/>
</dbReference>
<dbReference type="Proteomes" id="UP000011566">
    <property type="component" value="Unassembled WGS sequence"/>
</dbReference>
<gene>
    <name evidence="3" type="ORF">C447_13709</name>
</gene>
<evidence type="ECO:0000313" key="3">
    <source>
        <dbReference type="EMBL" id="EMA36825.1"/>
    </source>
</evidence>
<reference evidence="3 4" key="1">
    <citation type="journal article" date="2014" name="PLoS Genet.">
        <title>Phylogenetically driven sequencing of extremely halophilic archaea reveals strategies for static and dynamic osmo-response.</title>
        <authorList>
            <person name="Becker E.A."/>
            <person name="Seitzer P.M."/>
            <person name="Tritt A."/>
            <person name="Larsen D."/>
            <person name="Krusor M."/>
            <person name="Yao A.I."/>
            <person name="Wu D."/>
            <person name="Madern D."/>
            <person name="Eisen J.A."/>
            <person name="Darling A.E."/>
            <person name="Facciotti M.T."/>
        </authorList>
    </citation>
    <scope>NUCLEOTIDE SEQUENCE [LARGE SCALE GENOMIC DNA]</scope>
    <source>
        <strain evidence="3 4">100A6</strain>
    </source>
</reference>
<accession>M0LXJ4</accession>
<dbReference type="PATRIC" id="fig|1132509.6.peg.3196"/>
<protein>
    <submittedName>
        <fullName evidence="3">UspA domain-containing protein</fullName>
    </submittedName>
</protein>
<feature type="domain" description="UspA" evidence="2">
    <location>
        <begin position="4"/>
        <end position="150"/>
    </location>
</feature>
<dbReference type="RefSeq" id="WP_007694842.1">
    <property type="nucleotide sequence ID" value="NZ_AJRK01000107.1"/>
</dbReference>
<dbReference type="InterPro" id="IPR014729">
    <property type="entry name" value="Rossmann-like_a/b/a_fold"/>
</dbReference>
<evidence type="ECO:0000256" key="1">
    <source>
        <dbReference type="ARBA" id="ARBA00008791"/>
    </source>
</evidence>
<dbReference type="SUPFAM" id="SSF52402">
    <property type="entry name" value="Adenine nucleotide alpha hydrolases-like"/>
    <property type="match status" value="1"/>
</dbReference>
<comment type="caution">
    <text evidence="3">The sequence shown here is derived from an EMBL/GenBank/DDBJ whole genome shotgun (WGS) entry which is preliminary data.</text>
</comment>
<proteinExistence type="inferred from homology"/>
<evidence type="ECO:0000313" key="4">
    <source>
        <dbReference type="Proteomes" id="UP000011566"/>
    </source>
</evidence>
<dbReference type="CDD" id="cd00293">
    <property type="entry name" value="USP-like"/>
    <property type="match status" value="1"/>
</dbReference>
<dbReference type="PANTHER" id="PTHR46268:SF6">
    <property type="entry name" value="UNIVERSAL STRESS PROTEIN UP12"/>
    <property type="match status" value="1"/>
</dbReference>
<keyword evidence="4" id="KW-1185">Reference proteome</keyword>
<name>M0LXJ4_9EURY</name>
<organism evidence="3 4">
    <name type="scientific">Halococcus hamelinensis 100A6</name>
    <dbReference type="NCBI Taxonomy" id="1132509"/>
    <lineage>
        <taxon>Archaea</taxon>
        <taxon>Methanobacteriati</taxon>
        <taxon>Methanobacteriota</taxon>
        <taxon>Stenosarchaea group</taxon>
        <taxon>Halobacteria</taxon>
        <taxon>Halobacteriales</taxon>
        <taxon>Halococcaceae</taxon>
        <taxon>Halococcus</taxon>
    </lineage>
</organism>
<dbReference type="eggNOG" id="arCOG02053">
    <property type="taxonomic scope" value="Archaea"/>
</dbReference>
<dbReference type="OrthoDB" id="105697at2157"/>
<dbReference type="PRINTS" id="PR01438">
    <property type="entry name" value="UNVRSLSTRESS"/>
</dbReference>
<evidence type="ECO:0000259" key="2">
    <source>
        <dbReference type="Pfam" id="PF00582"/>
    </source>
</evidence>